<evidence type="ECO:0000256" key="1">
    <source>
        <dbReference type="SAM" id="Phobius"/>
    </source>
</evidence>
<dbReference type="EMBL" id="CP042806">
    <property type="protein sequence ID" value="QEE30452.1"/>
    <property type="molecule type" value="Genomic_DNA"/>
</dbReference>
<feature type="transmembrane region" description="Helical" evidence="1">
    <location>
        <begin position="6"/>
        <end position="25"/>
    </location>
</feature>
<feature type="transmembrane region" description="Helical" evidence="1">
    <location>
        <begin position="32"/>
        <end position="50"/>
    </location>
</feature>
<dbReference type="Pfam" id="PF20337">
    <property type="entry name" value="DUF6632"/>
    <property type="match status" value="1"/>
</dbReference>
<feature type="transmembrane region" description="Helical" evidence="1">
    <location>
        <begin position="88"/>
        <end position="107"/>
    </location>
</feature>
<evidence type="ECO:0000313" key="3">
    <source>
        <dbReference type="Proteomes" id="UP000321820"/>
    </source>
</evidence>
<accession>A0A5B9EEI3</accession>
<dbReference type="RefSeq" id="WP_147649765.1">
    <property type="nucleotide sequence ID" value="NZ_CP042806.1"/>
</dbReference>
<keyword evidence="1" id="KW-0472">Membrane</keyword>
<organism evidence="2 3">
    <name type="scientific">Terriglobus albidus</name>
    <dbReference type="NCBI Taxonomy" id="1592106"/>
    <lineage>
        <taxon>Bacteria</taxon>
        <taxon>Pseudomonadati</taxon>
        <taxon>Acidobacteriota</taxon>
        <taxon>Terriglobia</taxon>
        <taxon>Terriglobales</taxon>
        <taxon>Acidobacteriaceae</taxon>
        <taxon>Terriglobus</taxon>
    </lineage>
</organism>
<keyword evidence="1" id="KW-1133">Transmembrane helix</keyword>
<dbReference type="KEGG" id="talb:FTW19_22180"/>
<proteinExistence type="predicted"/>
<gene>
    <name evidence="2" type="ORF">FTW19_22180</name>
</gene>
<protein>
    <submittedName>
        <fullName evidence="2">Uncharacterized protein</fullName>
    </submittedName>
</protein>
<dbReference type="InterPro" id="IPR046572">
    <property type="entry name" value="DUF6632"/>
</dbReference>
<keyword evidence="1" id="KW-0812">Transmembrane</keyword>
<reference evidence="2 3" key="1">
    <citation type="submission" date="2019-08" db="EMBL/GenBank/DDBJ databases">
        <title>Complete genome sequence of Terriglobus albidus strain ORNL.</title>
        <authorList>
            <person name="Podar M."/>
        </authorList>
    </citation>
    <scope>NUCLEOTIDE SEQUENCE [LARGE SCALE GENOMIC DNA]</scope>
    <source>
        <strain evidence="2 3">ORNL</strain>
    </source>
</reference>
<sequence>MKALKVVLVVVGIIFVALAYPMVLFVREEPALSMMLSLYVTLGIFLLIAARNPSAHRSLIAFTAWSSLAHAALMGTQAMRHMVARGELIGVAVLILIGVALLALAPAKQTLNS</sequence>
<dbReference type="Proteomes" id="UP000321820">
    <property type="component" value="Chromosome"/>
</dbReference>
<dbReference type="AlphaFoldDB" id="A0A5B9EEI3"/>
<name>A0A5B9EEI3_9BACT</name>
<dbReference type="OrthoDB" id="118744at2"/>
<keyword evidence="3" id="KW-1185">Reference proteome</keyword>
<evidence type="ECO:0000313" key="2">
    <source>
        <dbReference type="EMBL" id="QEE30452.1"/>
    </source>
</evidence>